<proteinExistence type="predicted"/>
<comment type="caution">
    <text evidence="1">The sequence shown here is derived from an EMBL/GenBank/DDBJ whole genome shotgun (WGS) entry which is preliminary data.</text>
</comment>
<evidence type="ECO:0000313" key="2">
    <source>
        <dbReference type="Proteomes" id="UP000440578"/>
    </source>
</evidence>
<dbReference type="EMBL" id="VIIS01000940">
    <property type="protein sequence ID" value="KAF0303478.1"/>
    <property type="molecule type" value="Genomic_DNA"/>
</dbReference>
<dbReference type="AlphaFoldDB" id="A0A6A4WMT9"/>
<name>A0A6A4WMT9_AMPAM</name>
<organism evidence="1 2">
    <name type="scientific">Amphibalanus amphitrite</name>
    <name type="common">Striped barnacle</name>
    <name type="synonym">Balanus amphitrite</name>
    <dbReference type="NCBI Taxonomy" id="1232801"/>
    <lineage>
        <taxon>Eukaryota</taxon>
        <taxon>Metazoa</taxon>
        <taxon>Ecdysozoa</taxon>
        <taxon>Arthropoda</taxon>
        <taxon>Crustacea</taxon>
        <taxon>Multicrustacea</taxon>
        <taxon>Cirripedia</taxon>
        <taxon>Thoracica</taxon>
        <taxon>Thoracicalcarea</taxon>
        <taxon>Balanomorpha</taxon>
        <taxon>Balanoidea</taxon>
        <taxon>Balanidae</taxon>
        <taxon>Amphibalaninae</taxon>
        <taxon>Amphibalanus</taxon>
    </lineage>
</organism>
<dbReference type="Proteomes" id="UP000440578">
    <property type="component" value="Unassembled WGS sequence"/>
</dbReference>
<accession>A0A6A4WMT9</accession>
<keyword evidence="2" id="KW-1185">Reference proteome</keyword>
<evidence type="ECO:0000313" key="1">
    <source>
        <dbReference type="EMBL" id="KAF0303478.1"/>
    </source>
</evidence>
<protein>
    <submittedName>
        <fullName evidence="1">Uncharacterized protein</fullName>
    </submittedName>
</protein>
<gene>
    <name evidence="1" type="ORF">FJT64_024532</name>
</gene>
<dbReference type="OrthoDB" id="7249367at2759"/>
<sequence length="230" mass="26716">MVYLQQLTSSTVAGLLTPFSHRYWLQTGLYKALTVAPVDVTSQTHLTSMGPGFVWDAAPLLGLLTEDDLQELVGNPDAVRAWLRRQHQLPETERPAGLPADLRSPRDLCDLLLNIPLLSRALRESVPDMWKYHQRFSTNLMGIYSKYELESYKTHHDKFLSLALKWKNLAFNFQIKLGMDRQTALRAACRIGVELRRLLDDPETAREYERRKRRFPDPWGMLPFWLRRPV</sequence>
<reference evidence="1 2" key="1">
    <citation type="submission" date="2019-07" db="EMBL/GenBank/DDBJ databases">
        <title>Draft genome assembly of a fouling barnacle, Amphibalanus amphitrite (Darwin, 1854): The first reference genome for Thecostraca.</title>
        <authorList>
            <person name="Kim W."/>
        </authorList>
    </citation>
    <scope>NUCLEOTIDE SEQUENCE [LARGE SCALE GENOMIC DNA]</scope>
    <source>
        <strain evidence="1">SNU_AA5</strain>
        <tissue evidence="1">Soma without cirri and trophi</tissue>
    </source>
</reference>